<accession>A0ABS2TNI0</accession>
<comment type="caution">
    <text evidence="3">The sequence shown here is derived from an EMBL/GenBank/DDBJ whole genome shotgun (WGS) entry which is preliminary data.</text>
</comment>
<gene>
    <name evidence="3" type="ORF">ITX44_05555</name>
</gene>
<sequence>MSHHSSLTAVSDAPQTDDRAPRPLPDRWTRPYRLGPWRVAVAALALMLASYLMIAALLMAAASNSGGAMTWLVLAVVVIAASLRLLRMGVWVSGKGLRQTGFFFTVTVPWRQVVAVRTAQQPVKVLGLPRTVQGQALLITRRGGEQLRPLLTDHNADFLGRVESFDVAADAIEAWATEPR</sequence>
<organism evidence="3 4">
    <name type="scientific">Actinacidiphila acididurans</name>
    <dbReference type="NCBI Taxonomy" id="2784346"/>
    <lineage>
        <taxon>Bacteria</taxon>
        <taxon>Bacillati</taxon>
        <taxon>Actinomycetota</taxon>
        <taxon>Actinomycetes</taxon>
        <taxon>Kitasatosporales</taxon>
        <taxon>Streptomycetaceae</taxon>
        <taxon>Actinacidiphila</taxon>
    </lineage>
</organism>
<dbReference type="EMBL" id="JADKYB010000002">
    <property type="protein sequence ID" value="MBM9504011.1"/>
    <property type="molecule type" value="Genomic_DNA"/>
</dbReference>
<keyword evidence="2" id="KW-1133">Transmembrane helix</keyword>
<feature type="transmembrane region" description="Helical" evidence="2">
    <location>
        <begin position="68"/>
        <end position="86"/>
    </location>
</feature>
<dbReference type="RefSeq" id="WP_205355909.1">
    <property type="nucleotide sequence ID" value="NZ_JADKYB010000002.1"/>
</dbReference>
<evidence type="ECO:0000313" key="3">
    <source>
        <dbReference type="EMBL" id="MBM9504011.1"/>
    </source>
</evidence>
<dbReference type="Proteomes" id="UP000749040">
    <property type="component" value="Unassembled WGS sequence"/>
</dbReference>
<proteinExistence type="predicted"/>
<protein>
    <recommendedName>
        <fullName evidence="5">PH domain-containing protein</fullName>
    </recommendedName>
</protein>
<keyword evidence="2" id="KW-0472">Membrane</keyword>
<name>A0ABS2TNI0_9ACTN</name>
<evidence type="ECO:0000256" key="1">
    <source>
        <dbReference type="SAM" id="MobiDB-lite"/>
    </source>
</evidence>
<keyword evidence="4" id="KW-1185">Reference proteome</keyword>
<keyword evidence="2" id="KW-0812">Transmembrane</keyword>
<feature type="compositionally biased region" description="Basic and acidic residues" evidence="1">
    <location>
        <begin position="16"/>
        <end position="25"/>
    </location>
</feature>
<feature type="transmembrane region" description="Helical" evidence="2">
    <location>
        <begin position="39"/>
        <end position="62"/>
    </location>
</feature>
<feature type="region of interest" description="Disordered" evidence="1">
    <location>
        <begin position="1"/>
        <end position="25"/>
    </location>
</feature>
<evidence type="ECO:0008006" key="5">
    <source>
        <dbReference type="Google" id="ProtNLM"/>
    </source>
</evidence>
<evidence type="ECO:0000313" key="4">
    <source>
        <dbReference type="Proteomes" id="UP000749040"/>
    </source>
</evidence>
<evidence type="ECO:0000256" key="2">
    <source>
        <dbReference type="SAM" id="Phobius"/>
    </source>
</evidence>
<reference evidence="3 4" key="1">
    <citation type="submission" date="2021-01" db="EMBL/GenBank/DDBJ databases">
        <title>Streptomyces acididurans sp. nov., isolated from a peat swamp forest soil.</title>
        <authorList>
            <person name="Chantavorakit T."/>
            <person name="Duangmal K."/>
        </authorList>
    </citation>
    <scope>NUCLEOTIDE SEQUENCE [LARGE SCALE GENOMIC DNA]</scope>
    <source>
        <strain evidence="3 4">KK5PA1</strain>
    </source>
</reference>